<sequence length="39" mass="4164">VGSKGQGQASANCVDGADFELKDQVDNRMATFSPEEYQA</sequence>
<comment type="caution">
    <text evidence="1">The sequence shown here is derived from an EMBL/GenBank/DDBJ whole genome shotgun (WGS) entry which is preliminary data.</text>
</comment>
<dbReference type="EMBL" id="LXQA010994019">
    <property type="protein sequence ID" value="MCI80348.1"/>
    <property type="molecule type" value="Genomic_DNA"/>
</dbReference>
<organism evidence="1 2">
    <name type="scientific">Trifolium medium</name>
    <dbReference type="NCBI Taxonomy" id="97028"/>
    <lineage>
        <taxon>Eukaryota</taxon>
        <taxon>Viridiplantae</taxon>
        <taxon>Streptophyta</taxon>
        <taxon>Embryophyta</taxon>
        <taxon>Tracheophyta</taxon>
        <taxon>Spermatophyta</taxon>
        <taxon>Magnoliopsida</taxon>
        <taxon>eudicotyledons</taxon>
        <taxon>Gunneridae</taxon>
        <taxon>Pentapetalae</taxon>
        <taxon>rosids</taxon>
        <taxon>fabids</taxon>
        <taxon>Fabales</taxon>
        <taxon>Fabaceae</taxon>
        <taxon>Papilionoideae</taxon>
        <taxon>50 kb inversion clade</taxon>
        <taxon>NPAAA clade</taxon>
        <taxon>Hologalegina</taxon>
        <taxon>IRL clade</taxon>
        <taxon>Trifolieae</taxon>
        <taxon>Trifolium</taxon>
    </lineage>
</organism>
<keyword evidence="2" id="KW-1185">Reference proteome</keyword>
<evidence type="ECO:0000313" key="2">
    <source>
        <dbReference type="Proteomes" id="UP000265520"/>
    </source>
</evidence>
<name>A0A392UWG4_9FABA</name>
<dbReference type="Proteomes" id="UP000265520">
    <property type="component" value="Unassembled WGS sequence"/>
</dbReference>
<dbReference type="AlphaFoldDB" id="A0A392UWG4"/>
<reference evidence="1 2" key="1">
    <citation type="journal article" date="2018" name="Front. Plant Sci.">
        <title>Red Clover (Trifolium pratense) and Zigzag Clover (T. medium) - A Picture of Genomic Similarities and Differences.</title>
        <authorList>
            <person name="Dluhosova J."/>
            <person name="Istvanek J."/>
            <person name="Nedelnik J."/>
            <person name="Repkova J."/>
        </authorList>
    </citation>
    <scope>NUCLEOTIDE SEQUENCE [LARGE SCALE GENOMIC DNA]</scope>
    <source>
        <strain evidence="2">cv. 10/8</strain>
        <tissue evidence="1">Leaf</tissue>
    </source>
</reference>
<protein>
    <submittedName>
        <fullName evidence="1">Uncharacterized protein</fullName>
    </submittedName>
</protein>
<feature type="non-terminal residue" evidence="1">
    <location>
        <position position="1"/>
    </location>
</feature>
<accession>A0A392UWG4</accession>
<evidence type="ECO:0000313" key="1">
    <source>
        <dbReference type="EMBL" id="MCI80348.1"/>
    </source>
</evidence>
<proteinExistence type="predicted"/>